<reference evidence="1" key="1">
    <citation type="journal article" date="2012" name="PLoS ONE">
        <title>Gene sets for utilization of primary and secondary nutrition supplies in the distal gut of endangered iberian lynx.</title>
        <authorList>
            <person name="Alcaide M."/>
            <person name="Messina E."/>
            <person name="Richter M."/>
            <person name="Bargiela R."/>
            <person name="Peplies J."/>
            <person name="Huws S.A."/>
            <person name="Newbold C.J."/>
            <person name="Golyshin P.N."/>
            <person name="Simon M.A."/>
            <person name="Lopez G."/>
            <person name="Yakimov M.M."/>
            <person name="Ferrer M."/>
        </authorList>
    </citation>
    <scope>NUCLEOTIDE SEQUENCE</scope>
</reference>
<sequence length="20" mass="2324">EKHIIMQSYVVGIHSNKQIV</sequence>
<accession>J9FP17</accession>
<feature type="non-terminal residue" evidence="1">
    <location>
        <position position="1"/>
    </location>
</feature>
<protein>
    <submittedName>
        <fullName evidence="1">Uncharacterized protein</fullName>
    </submittedName>
</protein>
<dbReference type="AlphaFoldDB" id="J9FP17"/>
<evidence type="ECO:0000313" key="1">
    <source>
        <dbReference type="EMBL" id="EJW89114.1"/>
    </source>
</evidence>
<name>J9FP17_9ZZZZ</name>
<dbReference type="EMBL" id="AMCI01009698">
    <property type="protein sequence ID" value="EJW89114.1"/>
    <property type="molecule type" value="Genomic_DNA"/>
</dbReference>
<gene>
    <name evidence="1" type="ORF">EVA_22784</name>
</gene>
<proteinExistence type="predicted"/>
<comment type="caution">
    <text evidence="1">The sequence shown here is derived from an EMBL/GenBank/DDBJ whole genome shotgun (WGS) entry which is preliminary data.</text>
</comment>
<organism evidence="1">
    <name type="scientific">gut metagenome</name>
    <dbReference type="NCBI Taxonomy" id="749906"/>
    <lineage>
        <taxon>unclassified sequences</taxon>
        <taxon>metagenomes</taxon>
        <taxon>organismal metagenomes</taxon>
    </lineage>
</organism>